<dbReference type="RefSeq" id="WP_133603143.1">
    <property type="nucleotide sequence ID" value="NZ_JAUFPJ010000010.1"/>
</dbReference>
<dbReference type="EC" id="3.4.21.26" evidence="3"/>
<evidence type="ECO:0000259" key="9">
    <source>
        <dbReference type="Pfam" id="PF02897"/>
    </source>
</evidence>
<reference evidence="10 11" key="1">
    <citation type="submission" date="2019-03" db="EMBL/GenBank/DDBJ databases">
        <title>Genomic Encyclopedia of Type Strains, Phase IV (KMG-IV): sequencing the most valuable type-strain genomes for metagenomic binning, comparative biology and taxonomic classification.</title>
        <authorList>
            <person name="Goeker M."/>
        </authorList>
    </citation>
    <scope>NUCLEOTIDE SEQUENCE [LARGE SCALE GENOMIC DNA]</scope>
    <source>
        <strain evidence="10 11">DSM 25082</strain>
    </source>
</reference>
<dbReference type="PANTHER" id="PTHR42881:SF2">
    <property type="entry name" value="PROLYL ENDOPEPTIDASE"/>
    <property type="match status" value="1"/>
</dbReference>
<feature type="chain" id="PRO_5020309842" description="prolyl oligopeptidase" evidence="7">
    <location>
        <begin position="25"/>
        <end position="712"/>
    </location>
</feature>
<dbReference type="InterPro" id="IPR051167">
    <property type="entry name" value="Prolyl_oligopep/macrocyclase"/>
</dbReference>
<evidence type="ECO:0000256" key="1">
    <source>
        <dbReference type="ARBA" id="ARBA00001070"/>
    </source>
</evidence>
<dbReference type="AlphaFoldDB" id="A0A4R6N9R3"/>
<feature type="domain" description="Peptidase S9 prolyl oligopeptidase catalytic" evidence="8">
    <location>
        <begin position="495"/>
        <end position="708"/>
    </location>
</feature>
<dbReference type="SUPFAM" id="SSF53474">
    <property type="entry name" value="alpha/beta-Hydrolases"/>
    <property type="match status" value="1"/>
</dbReference>
<keyword evidence="4" id="KW-0645">Protease</keyword>
<dbReference type="EMBL" id="SNXE01000003">
    <property type="protein sequence ID" value="TDP11231.1"/>
    <property type="molecule type" value="Genomic_DNA"/>
</dbReference>
<comment type="similarity">
    <text evidence="2">Belongs to the peptidase S9A family.</text>
</comment>
<dbReference type="Pfam" id="PF00326">
    <property type="entry name" value="Peptidase_S9"/>
    <property type="match status" value="1"/>
</dbReference>
<evidence type="ECO:0000313" key="11">
    <source>
        <dbReference type="Proteomes" id="UP000295357"/>
    </source>
</evidence>
<evidence type="ECO:0000256" key="3">
    <source>
        <dbReference type="ARBA" id="ARBA00011897"/>
    </source>
</evidence>
<dbReference type="Proteomes" id="UP000295357">
    <property type="component" value="Unassembled WGS sequence"/>
</dbReference>
<proteinExistence type="inferred from homology"/>
<keyword evidence="5" id="KW-0378">Hydrolase</keyword>
<dbReference type="GO" id="GO:0006508">
    <property type="term" value="P:proteolysis"/>
    <property type="evidence" value="ECO:0007669"/>
    <property type="project" value="UniProtKB-KW"/>
</dbReference>
<dbReference type="InterPro" id="IPR001375">
    <property type="entry name" value="Peptidase_S9_cat"/>
</dbReference>
<evidence type="ECO:0000259" key="8">
    <source>
        <dbReference type="Pfam" id="PF00326"/>
    </source>
</evidence>
<dbReference type="GO" id="GO:0004252">
    <property type="term" value="F:serine-type endopeptidase activity"/>
    <property type="evidence" value="ECO:0007669"/>
    <property type="project" value="UniProtKB-EC"/>
</dbReference>
<keyword evidence="7" id="KW-0732">Signal</keyword>
<dbReference type="InterPro" id="IPR023302">
    <property type="entry name" value="Pept_S9A_N"/>
</dbReference>
<dbReference type="PROSITE" id="PS00708">
    <property type="entry name" value="PRO_ENDOPEP_SER"/>
    <property type="match status" value="1"/>
</dbReference>
<evidence type="ECO:0000256" key="4">
    <source>
        <dbReference type="ARBA" id="ARBA00022670"/>
    </source>
</evidence>
<feature type="signal peptide" evidence="7">
    <location>
        <begin position="1"/>
        <end position="24"/>
    </location>
</feature>
<comment type="catalytic activity">
    <reaction evidence="1">
        <text>Hydrolysis of Pro-|-Xaa &gt;&gt; Ala-|-Xaa in oligopeptides.</text>
        <dbReference type="EC" id="3.4.21.26"/>
    </reaction>
</comment>
<sequence length="712" mass="78216">MKTMTRLRAALALLAVASSLPALANSPSYPESRKVEQIDTYHGQRVADPYRWLEDDNSAETKAWVQAQNRVTDAFLAAMPQREPVRKLYTELFNFEKISVPFQEGGRYFWTRNDGLQQQAVLYTARKLSDKPQVALDPNSFSKDGTVALSGVVPSPDGRLLAYGVAVGGSDWQRWQVRDLATGKDLADKIEWVKFSRAVWTPDGKGFFYSRYEAPKAGQALTGANFFQKLYYHRLGTPQSEDLLVLENKEEKTWGFGAKVSDDQRHLIINVWRGSGRKNGLMLLPLAQGAYQPGTPQVLTLDFDATYEPVALVGKTLYVRSDKDAPRGRLLATEIDAQGPRQWRVVVAETGDALRSASGVGGRFLLQYLRDASTVVRMHAQDGSLISEVALPGVGTASGFAGKWQDQETFFSYASLNAPTEIHRFEPASGKSALFKRAATAFPADDYVTERHFVTSKDGTRVPIFVAHKKGLKLDGSHPSLLYGYGGFNMPQTPSYSVTAATWMRMGGVYVLAGLRGGGEYGAAWHEAGTKLKKQNVFDDFIAAAEWLIANKYTQPSKLAINGGSNGGLLVGAVLNQRPELFGAAVPQVGVMDMLRYHKFTIGWAWANDYGTVDDAEQFKTLLAYSPLHSIRSQRLYPPVLVTTADHDDRVVPAHSFKYIAALQAADTGPAPSLIRIETSAGHGAGKPSSKLIEERSDVLAFMANAFGLQLR</sequence>
<dbReference type="PRINTS" id="PR00862">
    <property type="entry name" value="PROLIGOPTASE"/>
</dbReference>
<protein>
    <recommendedName>
        <fullName evidence="3">prolyl oligopeptidase</fullName>
        <ecNumber evidence="3">3.4.21.26</ecNumber>
    </recommendedName>
</protein>
<comment type="caution">
    <text evidence="10">The sequence shown here is derived from an EMBL/GenBank/DDBJ whole genome shotgun (WGS) entry which is preliminary data.</text>
</comment>
<keyword evidence="11" id="KW-1185">Reference proteome</keyword>
<dbReference type="InterPro" id="IPR002470">
    <property type="entry name" value="Peptidase_S9A"/>
</dbReference>
<dbReference type="GO" id="GO:0070012">
    <property type="term" value="F:oligopeptidase activity"/>
    <property type="evidence" value="ECO:0007669"/>
    <property type="project" value="TreeGrafter"/>
</dbReference>
<dbReference type="FunFam" id="3.40.50.1820:FF:000005">
    <property type="entry name" value="Prolyl endopeptidase"/>
    <property type="match status" value="1"/>
</dbReference>
<feature type="domain" description="Peptidase S9A N-terminal" evidence="9">
    <location>
        <begin position="30"/>
        <end position="436"/>
    </location>
</feature>
<dbReference type="InterPro" id="IPR002471">
    <property type="entry name" value="Pept_S9_AS"/>
</dbReference>
<dbReference type="GO" id="GO:0005829">
    <property type="term" value="C:cytosol"/>
    <property type="evidence" value="ECO:0007669"/>
    <property type="project" value="TreeGrafter"/>
</dbReference>
<keyword evidence="6" id="KW-0720">Serine protease</keyword>
<dbReference type="Gene3D" id="3.40.50.1820">
    <property type="entry name" value="alpha/beta hydrolase"/>
    <property type="match status" value="1"/>
</dbReference>
<evidence type="ECO:0000256" key="2">
    <source>
        <dbReference type="ARBA" id="ARBA00005228"/>
    </source>
</evidence>
<accession>A0A4R6N9R3</accession>
<name>A0A4R6N9R3_9BURK</name>
<gene>
    <name evidence="10" type="ORF">DFR39_103156</name>
</gene>
<evidence type="ECO:0000256" key="5">
    <source>
        <dbReference type="ARBA" id="ARBA00022801"/>
    </source>
</evidence>
<dbReference type="InterPro" id="IPR029058">
    <property type="entry name" value="AB_hydrolase_fold"/>
</dbReference>
<evidence type="ECO:0000256" key="7">
    <source>
        <dbReference type="SAM" id="SignalP"/>
    </source>
</evidence>
<organism evidence="10 11">
    <name type="scientific">Roseateles asaccharophilus</name>
    <dbReference type="NCBI Taxonomy" id="582607"/>
    <lineage>
        <taxon>Bacteria</taxon>
        <taxon>Pseudomonadati</taxon>
        <taxon>Pseudomonadota</taxon>
        <taxon>Betaproteobacteria</taxon>
        <taxon>Burkholderiales</taxon>
        <taxon>Sphaerotilaceae</taxon>
        <taxon>Roseateles</taxon>
    </lineage>
</organism>
<dbReference type="SUPFAM" id="SSF50993">
    <property type="entry name" value="Peptidase/esterase 'gauge' domain"/>
    <property type="match status" value="1"/>
</dbReference>
<evidence type="ECO:0000256" key="6">
    <source>
        <dbReference type="ARBA" id="ARBA00022825"/>
    </source>
</evidence>
<evidence type="ECO:0000313" key="10">
    <source>
        <dbReference type="EMBL" id="TDP11231.1"/>
    </source>
</evidence>
<dbReference type="PANTHER" id="PTHR42881">
    <property type="entry name" value="PROLYL ENDOPEPTIDASE"/>
    <property type="match status" value="1"/>
</dbReference>
<dbReference type="OrthoDB" id="9801421at2"/>
<dbReference type="Gene3D" id="2.130.10.120">
    <property type="entry name" value="Prolyl oligopeptidase, N-terminal domain"/>
    <property type="match status" value="1"/>
</dbReference>
<dbReference type="Pfam" id="PF02897">
    <property type="entry name" value="Peptidase_S9_N"/>
    <property type="match status" value="1"/>
</dbReference>